<evidence type="ECO:0000259" key="5">
    <source>
        <dbReference type="Pfam" id="PF01386"/>
    </source>
</evidence>
<dbReference type="Gene3D" id="2.170.120.20">
    <property type="entry name" value="Ribosomal protein L25, beta domain"/>
    <property type="match status" value="1"/>
</dbReference>
<protein>
    <submittedName>
        <fullName evidence="7">50S ribosomal protein L25</fullName>
    </submittedName>
</protein>
<dbReference type="GO" id="GO:0022625">
    <property type="term" value="C:cytosolic large ribosomal subunit"/>
    <property type="evidence" value="ECO:0007669"/>
    <property type="project" value="TreeGrafter"/>
</dbReference>
<evidence type="ECO:0000313" key="7">
    <source>
        <dbReference type="EMBL" id="GER57571.1"/>
    </source>
</evidence>
<dbReference type="Pfam" id="PF01386">
    <property type="entry name" value="Ribosomal_L25p"/>
    <property type="match status" value="1"/>
</dbReference>
<dbReference type="SUPFAM" id="SSF50715">
    <property type="entry name" value="Ribosomal protein L25-like"/>
    <property type="match status" value="1"/>
</dbReference>
<feature type="domain" description="Large ribosomal subunit protein bL25 beta" evidence="6">
    <location>
        <begin position="229"/>
        <end position="311"/>
    </location>
</feature>
<dbReference type="PANTHER" id="PTHR33284:SF1">
    <property type="entry name" value="RIBOSOMAL PROTEIN L25_GLN-TRNA SYNTHETASE, ANTI-CODON-BINDING DOMAIN-CONTAINING PROTEIN"/>
    <property type="match status" value="1"/>
</dbReference>
<dbReference type="FunFam" id="2.170.120.20:FF:000006">
    <property type="entry name" value="Ribosomal protein L25/Gln-tRNA synthetase, anti-codon-binding domain-containing protein"/>
    <property type="match status" value="1"/>
</dbReference>
<organism evidence="7 8">
    <name type="scientific">Striga asiatica</name>
    <name type="common">Asiatic witchweed</name>
    <name type="synonym">Buchnera asiatica</name>
    <dbReference type="NCBI Taxonomy" id="4170"/>
    <lineage>
        <taxon>Eukaryota</taxon>
        <taxon>Viridiplantae</taxon>
        <taxon>Streptophyta</taxon>
        <taxon>Embryophyta</taxon>
        <taxon>Tracheophyta</taxon>
        <taxon>Spermatophyta</taxon>
        <taxon>Magnoliopsida</taxon>
        <taxon>eudicotyledons</taxon>
        <taxon>Gunneridae</taxon>
        <taxon>Pentapetalae</taxon>
        <taxon>asterids</taxon>
        <taxon>lamiids</taxon>
        <taxon>Lamiales</taxon>
        <taxon>Orobanchaceae</taxon>
        <taxon>Buchnereae</taxon>
        <taxon>Striga</taxon>
    </lineage>
</organism>
<accession>A0A5A7RK43</accession>
<dbReference type="InterPro" id="IPR037121">
    <property type="entry name" value="Ribosomal_bL25_C"/>
</dbReference>
<keyword evidence="4" id="KW-0687">Ribonucleoprotein</keyword>
<comment type="caution">
    <text evidence="7">The sequence shown here is derived from an EMBL/GenBank/DDBJ whole genome shotgun (WGS) entry which is preliminary data.</text>
</comment>
<dbReference type="Pfam" id="PF14693">
    <property type="entry name" value="Ribosomal_TL5_C"/>
    <property type="match status" value="1"/>
</dbReference>
<dbReference type="EMBL" id="BKCP01013403">
    <property type="protein sequence ID" value="GER57571.1"/>
    <property type="molecule type" value="Genomic_DNA"/>
</dbReference>
<keyword evidence="8" id="KW-1185">Reference proteome</keyword>
<dbReference type="InterPro" id="IPR020057">
    <property type="entry name" value="Ribosomal_bL25_b-dom"/>
</dbReference>
<proteinExistence type="predicted"/>
<dbReference type="GO" id="GO:0003735">
    <property type="term" value="F:structural constituent of ribosome"/>
    <property type="evidence" value="ECO:0007669"/>
    <property type="project" value="InterPro"/>
</dbReference>
<dbReference type="AlphaFoldDB" id="A0A5A7RK43"/>
<reference evidence="8" key="1">
    <citation type="journal article" date="2019" name="Curr. Biol.">
        <title>Genome Sequence of Striga asiatica Provides Insight into the Evolution of Plant Parasitism.</title>
        <authorList>
            <person name="Yoshida S."/>
            <person name="Kim S."/>
            <person name="Wafula E.K."/>
            <person name="Tanskanen J."/>
            <person name="Kim Y.M."/>
            <person name="Honaas L."/>
            <person name="Yang Z."/>
            <person name="Spallek T."/>
            <person name="Conn C.E."/>
            <person name="Ichihashi Y."/>
            <person name="Cheong K."/>
            <person name="Cui S."/>
            <person name="Der J.P."/>
            <person name="Gundlach H."/>
            <person name="Jiao Y."/>
            <person name="Hori C."/>
            <person name="Ishida J.K."/>
            <person name="Kasahara H."/>
            <person name="Kiba T."/>
            <person name="Kim M.S."/>
            <person name="Koo N."/>
            <person name="Laohavisit A."/>
            <person name="Lee Y.H."/>
            <person name="Lumba S."/>
            <person name="McCourt P."/>
            <person name="Mortimer J.C."/>
            <person name="Mutuku J.M."/>
            <person name="Nomura T."/>
            <person name="Sasaki-Sekimoto Y."/>
            <person name="Seto Y."/>
            <person name="Wang Y."/>
            <person name="Wakatake T."/>
            <person name="Sakakibara H."/>
            <person name="Demura T."/>
            <person name="Yamaguchi S."/>
            <person name="Yoneyama K."/>
            <person name="Manabe R.I."/>
            <person name="Nelson D.C."/>
            <person name="Schulman A.H."/>
            <person name="Timko M.P."/>
            <person name="dePamphilis C.W."/>
            <person name="Choi D."/>
            <person name="Shirasu K."/>
        </authorList>
    </citation>
    <scope>NUCLEOTIDE SEQUENCE [LARGE SCALE GENOMIC DNA]</scope>
    <source>
        <strain evidence="8">cv. UVA1</strain>
    </source>
</reference>
<sequence>MDVMMGSSLAMVVCVGHFEVAIGEKNVLKTISLVFRQNEHMSELDLRDEGHGRCHIQSGALEKREKERGKRMRTRDASLATAAINHHFRRFSTAALLQEADNPILLTYLEGLPRPDPKHDETIHAIPRALSGKNIAAKERNLGRVPSIVFEAEDGQHGGNKRLISVQSNQIKKLVDHLGRSFFLSRLFDLEVRPEFGSDDIIEKLHLHAGTDAVLNVTFIRAPSDAWLKVDVPLLYRGDDVSPGLKKGSSLNIIKRTVQYLCPADVIPPYIDVDLSELDVGEKIIAGNLNVHPALKLLISKDEVVVKIMGSRVSDQKKSKGLWPTKIFPFQDFEEFVFSIVGFMGEAISQLSAKEVMPAYAHDVDG</sequence>
<evidence type="ECO:0000313" key="8">
    <source>
        <dbReference type="Proteomes" id="UP000325081"/>
    </source>
</evidence>
<evidence type="ECO:0000256" key="4">
    <source>
        <dbReference type="ARBA" id="ARBA00023274"/>
    </source>
</evidence>
<keyword evidence="2" id="KW-0694">RNA-binding</keyword>
<dbReference type="Gene3D" id="2.40.240.10">
    <property type="entry name" value="Ribosomal Protein L25, Chain P"/>
    <property type="match status" value="1"/>
</dbReference>
<name>A0A5A7RK43_STRAF</name>
<feature type="domain" description="Large ribosomal subunit protein bL25 L25" evidence="5">
    <location>
        <begin position="123"/>
        <end position="219"/>
    </location>
</feature>
<evidence type="ECO:0000259" key="6">
    <source>
        <dbReference type="Pfam" id="PF14693"/>
    </source>
</evidence>
<evidence type="ECO:0000256" key="3">
    <source>
        <dbReference type="ARBA" id="ARBA00022980"/>
    </source>
</evidence>
<keyword evidence="1" id="KW-0699">rRNA-binding</keyword>
<dbReference type="GO" id="GO:0008097">
    <property type="term" value="F:5S rRNA binding"/>
    <property type="evidence" value="ECO:0007669"/>
    <property type="project" value="TreeGrafter"/>
</dbReference>
<dbReference type="GO" id="GO:0006412">
    <property type="term" value="P:translation"/>
    <property type="evidence" value="ECO:0007669"/>
    <property type="project" value="InterPro"/>
</dbReference>
<keyword evidence="3 7" id="KW-0689">Ribosomal protein</keyword>
<gene>
    <name evidence="7" type="ORF">STAS_35393</name>
</gene>
<evidence type="ECO:0000256" key="2">
    <source>
        <dbReference type="ARBA" id="ARBA00022884"/>
    </source>
</evidence>
<dbReference type="PANTHER" id="PTHR33284">
    <property type="entry name" value="RIBOSOMAL PROTEIN L25/GLN-TRNA SYNTHETASE, ANTI-CODON-BINDING DOMAIN-CONTAINING PROTEIN"/>
    <property type="match status" value="1"/>
</dbReference>
<evidence type="ECO:0000256" key="1">
    <source>
        <dbReference type="ARBA" id="ARBA00022730"/>
    </source>
</evidence>
<dbReference type="InterPro" id="IPR029751">
    <property type="entry name" value="Ribosomal_L25_dom"/>
</dbReference>
<dbReference type="OrthoDB" id="193674at2759"/>
<dbReference type="InterPro" id="IPR020056">
    <property type="entry name" value="Rbsml_bL25/Gln-tRNA_synth_N"/>
</dbReference>
<dbReference type="Proteomes" id="UP000325081">
    <property type="component" value="Unassembled WGS sequence"/>
</dbReference>
<dbReference type="InterPro" id="IPR020930">
    <property type="entry name" value="Ribosomal_uL5_bac-type"/>
</dbReference>
<dbReference type="InterPro" id="IPR011035">
    <property type="entry name" value="Ribosomal_bL25/Gln-tRNA_synth"/>
</dbReference>